<accession>A0A5N6RHC0</accession>
<dbReference type="AlphaFoldDB" id="A0A5N6RHC0"/>
<evidence type="ECO:0000313" key="1">
    <source>
        <dbReference type="EMBL" id="KAE8077161.1"/>
    </source>
</evidence>
<keyword evidence="2" id="KW-1185">Reference proteome</keyword>
<organism evidence="1 2">
    <name type="scientific">Carpinus fangiana</name>
    <dbReference type="NCBI Taxonomy" id="176857"/>
    <lineage>
        <taxon>Eukaryota</taxon>
        <taxon>Viridiplantae</taxon>
        <taxon>Streptophyta</taxon>
        <taxon>Embryophyta</taxon>
        <taxon>Tracheophyta</taxon>
        <taxon>Spermatophyta</taxon>
        <taxon>Magnoliopsida</taxon>
        <taxon>eudicotyledons</taxon>
        <taxon>Gunneridae</taxon>
        <taxon>Pentapetalae</taxon>
        <taxon>rosids</taxon>
        <taxon>fabids</taxon>
        <taxon>Fagales</taxon>
        <taxon>Betulaceae</taxon>
        <taxon>Carpinus</taxon>
    </lineage>
</organism>
<dbReference type="Proteomes" id="UP000327013">
    <property type="component" value="Chromosome 6"/>
</dbReference>
<proteinExistence type="predicted"/>
<name>A0A5N6RHC0_9ROSI</name>
<dbReference type="OrthoDB" id="654716at2759"/>
<protein>
    <submittedName>
        <fullName evidence="1">Uncharacterized protein</fullName>
    </submittedName>
</protein>
<reference evidence="1 2" key="1">
    <citation type="submission" date="2019-06" db="EMBL/GenBank/DDBJ databases">
        <title>A chromosomal-level reference genome of Carpinus fangiana (Coryloideae, Betulaceae).</title>
        <authorList>
            <person name="Yang X."/>
            <person name="Wang Z."/>
            <person name="Zhang L."/>
            <person name="Hao G."/>
            <person name="Liu J."/>
            <person name="Yang Y."/>
        </authorList>
    </citation>
    <scope>NUCLEOTIDE SEQUENCE [LARGE SCALE GENOMIC DNA]</scope>
    <source>
        <strain evidence="1">Cfa_2016G</strain>
        <tissue evidence="1">Leaf</tissue>
    </source>
</reference>
<dbReference type="EMBL" id="CM017326">
    <property type="protein sequence ID" value="KAE8077161.1"/>
    <property type="molecule type" value="Genomic_DNA"/>
</dbReference>
<evidence type="ECO:0000313" key="2">
    <source>
        <dbReference type="Proteomes" id="UP000327013"/>
    </source>
</evidence>
<dbReference type="PANTHER" id="PTHR33511">
    <property type="entry name" value="OS06G0632400 PROTEIN"/>
    <property type="match status" value="1"/>
</dbReference>
<sequence length="81" mass="8950">MGRKSSSDSSSFSICGIFKACFSGGSSRDDYYYDEDDRRTCTSDEDGGRWIADPRIDGKAKDFIDKFHASRVADSYAVTAP</sequence>
<gene>
    <name evidence="1" type="ORF">FH972_015751</name>
</gene>